<proteinExistence type="predicted"/>
<dbReference type="SUPFAM" id="SSF51197">
    <property type="entry name" value="Clavaminate synthase-like"/>
    <property type="match status" value="1"/>
</dbReference>
<protein>
    <submittedName>
        <fullName evidence="2">Clavaminate synthase-like protein</fullName>
    </submittedName>
</protein>
<evidence type="ECO:0000259" key="1">
    <source>
        <dbReference type="PROSITE" id="PS51471"/>
    </source>
</evidence>
<gene>
    <name evidence="2" type="ORF">HANVADRAFT_2151</name>
</gene>
<evidence type="ECO:0000313" key="2">
    <source>
        <dbReference type="EMBL" id="OBA27047.1"/>
    </source>
</evidence>
<dbReference type="AlphaFoldDB" id="A0A1B7TE82"/>
<keyword evidence="3" id="KW-1185">Reference proteome</keyword>
<comment type="caution">
    <text evidence="2">The sequence shown here is derived from an EMBL/GenBank/DDBJ whole genome shotgun (WGS) entry which is preliminary data.</text>
</comment>
<organism evidence="2 3">
    <name type="scientific">Hanseniaspora valbyensis NRRL Y-1626</name>
    <dbReference type="NCBI Taxonomy" id="766949"/>
    <lineage>
        <taxon>Eukaryota</taxon>
        <taxon>Fungi</taxon>
        <taxon>Dikarya</taxon>
        <taxon>Ascomycota</taxon>
        <taxon>Saccharomycotina</taxon>
        <taxon>Saccharomycetes</taxon>
        <taxon>Saccharomycodales</taxon>
        <taxon>Saccharomycodaceae</taxon>
        <taxon>Hanseniaspora</taxon>
    </lineage>
</organism>
<feature type="domain" description="Fe2OG dioxygenase" evidence="1">
    <location>
        <begin position="7"/>
        <end position="125"/>
    </location>
</feature>
<dbReference type="InterPro" id="IPR044861">
    <property type="entry name" value="IPNS-like_FE2OG_OXY"/>
</dbReference>
<dbReference type="PANTHER" id="PTHR47990">
    <property type="entry name" value="2-OXOGLUTARATE (2OG) AND FE(II)-DEPENDENT OXYGENASE SUPERFAMILY PROTEIN-RELATED"/>
    <property type="match status" value="1"/>
</dbReference>
<dbReference type="InterPro" id="IPR050231">
    <property type="entry name" value="Iron_ascorbate_oxido_reductase"/>
</dbReference>
<name>A0A1B7TE82_9ASCO</name>
<evidence type="ECO:0000313" key="3">
    <source>
        <dbReference type="Proteomes" id="UP000092321"/>
    </source>
</evidence>
<reference evidence="3" key="1">
    <citation type="journal article" date="2016" name="Proc. Natl. Acad. Sci. U.S.A.">
        <title>Comparative genomics of biotechnologically important yeasts.</title>
        <authorList>
            <person name="Riley R."/>
            <person name="Haridas S."/>
            <person name="Wolfe K.H."/>
            <person name="Lopes M.R."/>
            <person name="Hittinger C.T."/>
            <person name="Goeker M."/>
            <person name="Salamov A.A."/>
            <person name="Wisecaver J.H."/>
            <person name="Long T.M."/>
            <person name="Calvey C.H."/>
            <person name="Aerts A.L."/>
            <person name="Barry K.W."/>
            <person name="Choi C."/>
            <person name="Clum A."/>
            <person name="Coughlan A.Y."/>
            <person name="Deshpande S."/>
            <person name="Douglass A.P."/>
            <person name="Hanson S.J."/>
            <person name="Klenk H.-P."/>
            <person name="LaButti K.M."/>
            <person name="Lapidus A."/>
            <person name="Lindquist E.A."/>
            <person name="Lipzen A.M."/>
            <person name="Meier-Kolthoff J.P."/>
            <person name="Ohm R.A."/>
            <person name="Otillar R.P."/>
            <person name="Pangilinan J.L."/>
            <person name="Peng Y."/>
            <person name="Rokas A."/>
            <person name="Rosa C.A."/>
            <person name="Scheuner C."/>
            <person name="Sibirny A.A."/>
            <person name="Slot J.C."/>
            <person name="Stielow J.B."/>
            <person name="Sun H."/>
            <person name="Kurtzman C.P."/>
            <person name="Blackwell M."/>
            <person name="Grigoriev I.V."/>
            <person name="Jeffries T.W."/>
        </authorList>
    </citation>
    <scope>NUCLEOTIDE SEQUENCE [LARGE SCALE GENOMIC DNA]</scope>
    <source>
        <strain evidence="3">NRRL Y-1626</strain>
    </source>
</reference>
<dbReference type="InterPro" id="IPR027443">
    <property type="entry name" value="IPNS-like_sf"/>
</dbReference>
<accession>A0A1B7TE82</accession>
<dbReference type="Proteomes" id="UP000092321">
    <property type="component" value="Unassembled WGS sequence"/>
</dbReference>
<dbReference type="InterPro" id="IPR005123">
    <property type="entry name" value="Oxoglu/Fe-dep_dioxygenase_dom"/>
</dbReference>
<dbReference type="EMBL" id="LXPE01000011">
    <property type="protein sequence ID" value="OBA27047.1"/>
    <property type="molecule type" value="Genomic_DNA"/>
</dbReference>
<sequence length="164" mass="19117">MECLNGDTHTILRFLRYPQIRDTEEAENDDIRAGAHTDYGLLTILFQQEGQQGLQLNVNQNDDDWAPVEFQPSDDITKEGAPLVVNFGDLFQFWTNDIIKSTRHRVAVPESRLKDRYSIVFFVHPEDDTSLEGWNSKYIPKDKNNKPKVTAYEHLLMRLEDTYK</sequence>
<dbReference type="PROSITE" id="PS51471">
    <property type="entry name" value="FE2OG_OXY"/>
    <property type="match status" value="1"/>
</dbReference>
<dbReference type="OrthoDB" id="288590at2759"/>
<dbReference type="Pfam" id="PF03171">
    <property type="entry name" value="2OG-FeII_Oxy"/>
    <property type="match status" value="1"/>
</dbReference>
<dbReference type="Gene3D" id="2.60.120.330">
    <property type="entry name" value="B-lactam Antibiotic, Isopenicillin N Synthase, Chain"/>
    <property type="match status" value="1"/>
</dbReference>